<dbReference type="GO" id="GO:0016887">
    <property type="term" value="F:ATP hydrolysis activity"/>
    <property type="evidence" value="ECO:0007669"/>
    <property type="project" value="InterPro"/>
</dbReference>
<evidence type="ECO:0000313" key="5">
    <source>
        <dbReference type="EMBL" id="QIG41841.1"/>
    </source>
</evidence>
<dbReference type="PROSITE" id="PS50893">
    <property type="entry name" value="ABC_TRANSPORTER_2"/>
    <property type="match status" value="1"/>
</dbReference>
<dbReference type="RefSeq" id="WP_165228549.1">
    <property type="nucleotide sequence ID" value="NZ_CP049257.1"/>
</dbReference>
<dbReference type="KEGG" id="nano:G5V58_02745"/>
<accession>A0A6G6W914</accession>
<dbReference type="Proteomes" id="UP000502996">
    <property type="component" value="Chromosome"/>
</dbReference>
<dbReference type="InterPro" id="IPR003593">
    <property type="entry name" value="AAA+_ATPase"/>
</dbReference>
<dbReference type="GO" id="GO:0005524">
    <property type="term" value="F:ATP binding"/>
    <property type="evidence" value="ECO:0007669"/>
    <property type="project" value="UniProtKB-KW"/>
</dbReference>
<dbReference type="PANTHER" id="PTHR42781:SF4">
    <property type="entry name" value="SPERMIDINE_PUTRESCINE IMPORT ATP-BINDING PROTEIN POTA"/>
    <property type="match status" value="1"/>
</dbReference>
<evidence type="ECO:0000256" key="1">
    <source>
        <dbReference type="ARBA" id="ARBA00022448"/>
    </source>
</evidence>
<keyword evidence="3 5" id="KW-0067">ATP-binding</keyword>
<dbReference type="EMBL" id="CP049257">
    <property type="protein sequence ID" value="QIG41841.1"/>
    <property type="molecule type" value="Genomic_DNA"/>
</dbReference>
<organism evidence="5 6">
    <name type="scientific">Nocardioides anomalus</name>
    <dbReference type="NCBI Taxonomy" id="2712223"/>
    <lineage>
        <taxon>Bacteria</taxon>
        <taxon>Bacillati</taxon>
        <taxon>Actinomycetota</taxon>
        <taxon>Actinomycetes</taxon>
        <taxon>Propionibacteriales</taxon>
        <taxon>Nocardioidaceae</taxon>
        <taxon>Nocardioides</taxon>
    </lineage>
</organism>
<name>A0A6G6W914_9ACTN</name>
<keyword evidence="2" id="KW-0547">Nucleotide-binding</keyword>
<protein>
    <submittedName>
        <fullName evidence="5">ABC transporter ATP-binding protein</fullName>
    </submittedName>
</protein>
<dbReference type="InterPro" id="IPR003439">
    <property type="entry name" value="ABC_transporter-like_ATP-bd"/>
</dbReference>
<dbReference type="AlphaFoldDB" id="A0A6G6W914"/>
<evidence type="ECO:0000256" key="3">
    <source>
        <dbReference type="ARBA" id="ARBA00022840"/>
    </source>
</evidence>
<evidence type="ECO:0000256" key="2">
    <source>
        <dbReference type="ARBA" id="ARBA00022741"/>
    </source>
</evidence>
<dbReference type="Pfam" id="PF00005">
    <property type="entry name" value="ABC_tran"/>
    <property type="match status" value="1"/>
</dbReference>
<evidence type="ECO:0000313" key="6">
    <source>
        <dbReference type="Proteomes" id="UP000502996"/>
    </source>
</evidence>
<dbReference type="PANTHER" id="PTHR42781">
    <property type="entry name" value="SPERMIDINE/PUTRESCINE IMPORT ATP-BINDING PROTEIN POTA"/>
    <property type="match status" value="1"/>
</dbReference>
<dbReference type="InterPro" id="IPR027417">
    <property type="entry name" value="P-loop_NTPase"/>
</dbReference>
<keyword evidence="1" id="KW-0813">Transport</keyword>
<evidence type="ECO:0000259" key="4">
    <source>
        <dbReference type="PROSITE" id="PS50893"/>
    </source>
</evidence>
<dbReference type="InterPro" id="IPR050093">
    <property type="entry name" value="ABC_SmlMolc_Importer"/>
</dbReference>
<gene>
    <name evidence="5" type="ORF">G5V58_02745</name>
</gene>
<dbReference type="SMART" id="SM00382">
    <property type="entry name" value="AAA"/>
    <property type="match status" value="1"/>
</dbReference>
<reference evidence="5 6" key="1">
    <citation type="submission" date="2020-02" db="EMBL/GenBank/DDBJ databases">
        <title>Full genome sequence of Nocardioides sp. R-3366.</title>
        <authorList>
            <person name="Im W.-T."/>
        </authorList>
    </citation>
    <scope>NUCLEOTIDE SEQUENCE [LARGE SCALE GENOMIC DNA]</scope>
    <source>
        <strain evidence="5 6">R-3366</strain>
    </source>
</reference>
<dbReference type="Gene3D" id="3.40.50.300">
    <property type="entry name" value="P-loop containing nucleotide triphosphate hydrolases"/>
    <property type="match status" value="1"/>
</dbReference>
<keyword evidence="6" id="KW-1185">Reference proteome</keyword>
<feature type="domain" description="ABC transporter" evidence="4">
    <location>
        <begin position="4"/>
        <end position="222"/>
    </location>
</feature>
<proteinExistence type="predicted"/>
<sequence length="310" mass="32961">MSLLTLQDVAVRRGRREVVHDLSLVVERGETVAVLGPNGAGKSTLLEAVGGVLPVAGGTRTIDGRVASVLQTPGLARRSVRANVQLALAWWGVPRGQRRARAMEALEQLRAGHLSERPADSLSGGERRRVHVARGLALRPDLLLLDEPFAGLDPEARAALCEDTSSALREGAGGVLVVVHDRAEAWALADRLVVLMDGRTVAAGPPAELLAAPPSAEVARFLGYDGELRRGDQVLLTRLPHVVLDPAGDLDATVVRTLPQQDGIRVELRLADGVLRAWHHEPGLRAGDDVRVRLIGGVTFPGGEEASGER</sequence>
<dbReference type="SUPFAM" id="SSF52540">
    <property type="entry name" value="P-loop containing nucleoside triphosphate hydrolases"/>
    <property type="match status" value="1"/>
</dbReference>